<evidence type="ECO:0000313" key="2">
    <source>
        <dbReference type="Proteomes" id="UP000186455"/>
    </source>
</evidence>
<gene>
    <name evidence="1" type="ORF">AB852_35395</name>
</gene>
<dbReference type="AlphaFoldDB" id="A0A1Q4UY56"/>
<protein>
    <submittedName>
        <fullName evidence="1">Uncharacterized protein</fullName>
    </submittedName>
</protein>
<proteinExistence type="predicted"/>
<keyword evidence="2" id="KW-1185">Reference proteome</keyword>
<dbReference type="Proteomes" id="UP000186455">
    <property type="component" value="Unassembled WGS sequence"/>
</dbReference>
<evidence type="ECO:0000313" key="1">
    <source>
        <dbReference type="EMBL" id="OKH90530.1"/>
    </source>
</evidence>
<accession>A0A1Q4UY56</accession>
<sequence length="108" mass="11762">MEDNRLTWFECPHLPRELATEAVTDCEGVGAVLRAQGVLVSRLLPARYDGFRVMVRDAQTGAMVGASEWYLNPASGTYHMHPGTLWSACDYGCHGHHQGDVDGTAMAA</sequence>
<dbReference type="EMBL" id="LFBV01000012">
    <property type="protein sequence ID" value="OKH90530.1"/>
    <property type="molecule type" value="Genomic_DNA"/>
</dbReference>
<organism evidence="1 2">
    <name type="scientific">Streptomyces uncialis</name>
    <dbReference type="NCBI Taxonomy" id="1048205"/>
    <lineage>
        <taxon>Bacteria</taxon>
        <taxon>Bacillati</taxon>
        <taxon>Actinomycetota</taxon>
        <taxon>Actinomycetes</taxon>
        <taxon>Kitasatosporales</taxon>
        <taxon>Streptomycetaceae</taxon>
        <taxon>Streptomyces</taxon>
    </lineage>
</organism>
<name>A0A1Q4UY56_9ACTN</name>
<comment type="caution">
    <text evidence="1">The sequence shown here is derived from an EMBL/GenBank/DDBJ whole genome shotgun (WGS) entry which is preliminary data.</text>
</comment>
<reference evidence="1 2" key="1">
    <citation type="submission" date="2015-06" db="EMBL/GenBank/DDBJ databases">
        <title>Cloning and characterization of the uncialamcin biosynthetic gene cluster.</title>
        <authorList>
            <person name="Yan X."/>
            <person name="Huang T."/>
            <person name="Ge H."/>
            <person name="Shen B."/>
        </authorList>
    </citation>
    <scope>NUCLEOTIDE SEQUENCE [LARGE SCALE GENOMIC DNA]</scope>
    <source>
        <strain evidence="1 2">DCA2648</strain>
    </source>
</reference>